<dbReference type="NCBIfam" id="TIGR01760">
    <property type="entry name" value="tape_meas_TP901"/>
    <property type="match status" value="1"/>
</dbReference>
<feature type="compositionally biased region" description="Polar residues" evidence="3">
    <location>
        <begin position="1332"/>
        <end position="1343"/>
    </location>
</feature>
<feature type="compositionally biased region" description="Basic and acidic residues" evidence="3">
    <location>
        <begin position="1287"/>
        <end position="1321"/>
    </location>
</feature>
<feature type="domain" description="Phage tail tape measure protein" evidence="4">
    <location>
        <begin position="129"/>
        <end position="329"/>
    </location>
</feature>
<dbReference type="InterPro" id="IPR010090">
    <property type="entry name" value="Phage_tape_meas"/>
</dbReference>
<evidence type="ECO:0000256" key="2">
    <source>
        <dbReference type="SAM" id="Coils"/>
    </source>
</evidence>
<dbReference type="PANTHER" id="PTHR37813">
    <property type="entry name" value="FELS-2 PROPHAGE PROTEIN"/>
    <property type="match status" value="1"/>
</dbReference>
<dbReference type="PANTHER" id="PTHR37813:SF1">
    <property type="entry name" value="FELS-2 PROPHAGE PROTEIN"/>
    <property type="match status" value="1"/>
</dbReference>
<reference evidence="5 6" key="2">
    <citation type="journal article" date="2022" name="Arch. Microbiol.">
        <title>Rhodococcus pseudokoreensis sp. nov. isolated from the rhizosphere of young M26 apple rootstocks.</title>
        <authorList>
            <person name="Kampfer P."/>
            <person name="Glaeser S.P."/>
            <person name="Blom J."/>
            <person name="Wolf J."/>
            <person name="Benning S."/>
            <person name="Schloter M."/>
            <person name="Neumann-Schaal M."/>
        </authorList>
    </citation>
    <scope>NUCLEOTIDE SEQUENCE [LARGE SCALE GENOMIC DNA]</scope>
    <source>
        <strain evidence="5 6">R79</strain>
    </source>
</reference>
<organism evidence="5 6">
    <name type="scientific">Rhodococcus pseudokoreensis</name>
    <dbReference type="NCBI Taxonomy" id="2811421"/>
    <lineage>
        <taxon>Bacteria</taxon>
        <taxon>Bacillati</taxon>
        <taxon>Actinomycetota</taxon>
        <taxon>Actinomycetes</taxon>
        <taxon>Mycobacteriales</taxon>
        <taxon>Nocardiaceae</taxon>
        <taxon>Rhodococcus</taxon>
    </lineage>
</organism>
<evidence type="ECO:0000259" key="4">
    <source>
        <dbReference type="Pfam" id="PF10145"/>
    </source>
</evidence>
<gene>
    <name evidence="5" type="ORF">JWS13_39180</name>
</gene>
<dbReference type="Proteomes" id="UP000662986">
    <property type="component" value="Chromosome"/>
</dbReference>
<dbReference type="EMBL" id="CP070619">
    <property type="protein sequence ID" value="QSE95751.1"/>
    <property type="molecule type" value="Genomic_DNA"/>
</dbReference>
<feature type="compositionally biased region" description="Basic and acidic residues" evidence="3">
    <location>
        <begin position="1345"/>
        <end position="1360"/>
    </location>
</feature>
<keyword evidence="1" id="KW-1188">Viral release from host cell</keyword>
<reference evidence="5 6" key="1">
    <citation type="journal article" date="2021" name="Microbiol. Resour. Announc.">
        <title>Complete Genome Sequences of Two Rhodococcus sp. Strains with Large and Linear Chromosomes, Isolated from Apple Rhizosphere.</title>
        <authorList>
            <person name="Benning S."/>
            <person name="Brugnone N."/>
            <person name="Siani R."/>
            <person name="Kublik S."/>
            <person name="Schloter M."/>
            <person name="Rad V."/>
        </authorList>
    </citation>
    <scope>NUCLEOTIDE SEQUENCE [LARGE SCALE GENOMIC DNA]</scope>
    <source>
        <strain evidence="5 6">R79</strain>
    </source>
</reference>
<name>A0A974ZZ71_9NOCA</name>
<sequence length="1622" mass="169602">MCTRHLRRTRTAPCRSPNTCACAESNSSRSQNLAANSRSGGDAVAGGRIDIEVGVNTRDVPNQLERGLQPAVGAATKFAGAFGLALGAAGAASVAKQIITIGNDYTTTLNTMSAVSGATASQMAAVSARAKELGNDIELPNTSASDAAAAMTELAKGGFTVEQSMSAAKGTLQLAAAAQIDAASAATIQSQALQAFGLSADYAGKTADVLANTANASSAEMTDVAYGLQQAGAVANQFGLTIEDTAATLGVLSNAGIQGSDAGTLLKSTLLALTDTSNPAQGAIKDLGLTVYDAQGKFVGMSSLFGQLDEAAKNMTPEMYQAATATLFGSDAMRLAGIAAQQGAGGFDSMLESVNRQGAAAEVAAAKTQGLPGAMAAAQNAAETLGLKVYELVDGPLESFATNAAGKISGATDGIIGGLQNAGEVIGPVVDTVGKLVSAFTDLPVPVQAAAVAFAAVKTFDVDDTLSSWADTAAEKVGGLADTFKGFREEMEVQQSLAAQSSAEFDGLGESLSENAEPLGEWAAGLATLEARVPAINEMGESYRRVTGRTRDWATEQRALGTATGGLRGTLRQAGASVGQFAGVVGGAALAGTRGLAGAAKGLINVMGGPWVAGIMAASWAIGQIAAKHAEAEQKAREQEAAEKALQSTLDAQTGKITMETKRKIAEDAEASGDLERLQSYGLDVRDYVKAATGDEAAYGRVATVGRENVDKGLEGQKTFHEESYAGAGIQREELVSGLLKEGDSWDTLNQKIDRYNAVQRTLAQAGAPYKPAIASLQELIDGMDDGNESAVTLTQNINTQKESLDRVSQAQLDSNKALGEAIPVTDQLRAKFNEFGATVESVPDEKTVIVRGLTDEAKKKVEELGFSVEEMEDGSFRIVANSDEAKAVLADMIGRINLLNNAKAIPSVALDKTGFELSALQTDQILKMLDNETASPETRLIMDGIREGKQLTLADLQAISATTADPKVVIALADFLRDVTTVNTELNKAAEPRNVQLYIETIDRVNNTARAEGYSYNLDQYGREAGGRLPGFAVGGRMPARTAVDDIYAVLPDGTPIAKVNGKEWVVNDEMSERYDKELAMINAGTFPKLPGFEAGGRLARDRIEDVGAKMDGVPYDLGGASFAGADCSGFVAMLQRAARGEENPQGRLGTTYDLLAGSWPDLVPGSKGPFVVGTSEEHMAATVFGTNYESGGSYGAAKVGGSVGAFDAQFGNNQFYLPWEKFWPPITSESAEDTGTAGGDISTSRSDSSKKKATWTESDEKKLQSAAIAVQQAKEAQERTNANPKKTDADRDQAQNKVERAELRVKELEEKRDAAKAGKDAPPAPEAPDLSTSYTDDQLSLRQAERAVEKARLDRNEVYDDPESTQGQKDEADDQLQSAINALAEQKKGKSKGTSDSSLPSSWAEFFGEIGKEFISSNVSDVLGYYGVGDMGPLAQAGIAIGQAAGKGFRDEAEQAGVGADTLPLANIPISDTEAKTQLPVTPGVDGWVNDTIKALGTQVPDELMKAFRTQVPLYDTGGIWPTGTPGFNASGHDELVLTHEQRQVAGQDFALLSSLSSSFAAARSGQSAQPAASSGSVFDRMRPITVNANGADRREVAAGIRSAQVEDRWRLEQIRGISG</sequence>
<proteinExistence type="predicted"/>
<evidence type="ECO:0000256" key="1">
    <source>
        <dbReference type="ARBA" id="ARBA00022612"/>
    </source>
</evidence>
<feature type="region of interest" description="Disordered" evidence="3">
    <location>
        <begin position="1229"/>
        <end position="1376"/>
    </location>
</feature>
<feature type="region of interest" description="Disordered" evidence="3">
    <location>
        <begin position="1"/>
        <end position="21"/>
    </location>
</feature>
<evidence type="ECO:0000313" key="6">
    <source>
        <dbReference type="Proteomes" id="UP000662986"/>
    </source>
</evidence>
<keyword evidence="6" id="KW-1185">Reference proteome</keyword>
<feature type="coiled-coil region" evidence="2">
    <location>
        <begin position="622"/>
        <end position="649"/>
    </location>
</feature>
<evidence type="ECO:0000313" key="5">
    <source>
        <dbReference type="EMBL" id="QSE95751.1"/>
    </source>
</evidence>
<dbReference type="Pfam" id="PF10145">
    <property type="entry name" value="PhageMin_Tail"/>
    <property type="match status" value="1"/>
</dbReference>
<protein>
    <submittedName>
        <fullName evidence="5">Phage tail tape measure protein</fullName>
    </submittedName>
</protein>
<evidence type="ECO:0000256" key="3">
    <source>
        <dbReference type="SAM" id="MobiDB-lite"/>
    </source>
</evidence>
<accession>A0A974ZZ71</accession>
<keyword evidence="2" id="KW-0175">Coiled coil</keyword>
<feature type="compositionally biased region" description="Basic residues" evidence="3">
    <location>
        <begin position="1"/>
        <end position="10"/>
    </location>
</feature>